<evidence type="ECO:0000256" key="2">
    <source>
        <dbReference type="PIRSR" id="PIRSR011396-2"/>
    </source>
</evidence>
<dbReference type="SUPFAM" id="SSF51905">
    <property type="entry name" value="FAD/NAD(P)-binding domain"/>
    <property type="match status" value="1"/>
</dbReference>
<keyword evidence="3" id="KW-0560">Oxidoreductase</keyword>
<keyword evidence="2" id="KW-0274">FAD</keyword>
<feature type="binding site" evidence="2">
    <location>
        <position position="83"/>
    </location>
    <ligand>
        <name>7-chloro-L-tryptophan</name>
        <dbReference type="ChEBI" id="CHEBI:58713"/>
    </ligand>
</feature>
<evidence type="ECO:0000256" key="1">
    <source>
        <dbReference type="PIRSR" id="PIRSR011396-1"/>
    </source>
</evidence>
<dbReference type="AlphaFoldDB" id="A0AAN1WG46"/>
<dbReference type="PIRSF" id="PIRSF011396">
    <property type="entry name" value="Trp_halogenase"/>
    <property type="match status" value="1"/>
</dbReference>
<feature type="binding site" evidence="2">
    <location>
        <position position="331"/>
    </location>
    <ligand>
        <name>FAD</name>
        <dbReference type="ChEBI" id="CHEBI:57692"/>
    </ligand>
</feature>
<dbReference type="Pfam" id="PF04820">
    <property type="entry name" value="Trp_halogenase"/>
    <property type="match status" value="1"/>
</dbReference>
<accession>A0AAN1WG46</accession>
<evidence type="ECO:0000313" key="3">
    <source>
        <dbReference type="EMBL" id="BCD96982.1"/>
    </source>
</evidence>
<proteinExistence type="predicted"/>
<dbReference type="InterPro" id="IPR036188">
    <property type="entry name" value="FAD/NAD-bd_sf"/>
</dbReference>
<protein>
    <submittedName>
        <fullName evidence="3">Tryptophan 7-halogenase</fullName>
        <ecNumber evidence="3">1.14.19.9</ecNumber>
    </submittedName>
</protein>
<gene>
    <name evidence="3" type="ORF">MARGE09_P1182</name>
</gene>
<dbReference type="RefSeq" id="WP_236986461.1">
    <property type="nucleotide sequence ID" value="NZ_AP023086.1"/>
</dbReference>
<dbReference type="PANTHER" id="PTHR43747:SF4">
    <property type="entry name" value="FLAVIN-DEPENDENT TRYPTOPHAN HALOGENASE"/>
    <property type="match status" value="1"/>
</dbReference>
<dbReference type="EC" id="1.14.19.9" evidence="3"/>
<evidence type="ECO:0000313" key="4">
    <source>
        <dbReference type="Proteomes" id="UP001320119"/>
    </source>
</evidence>
<dbReference type="PANTHER" id="PTHR43747">
    <property type="entry name" value="FAD-BINDING PROTEIN"/>
    <property type="match status" value="1"/>
</dbReference>
<sequence length="500" mass="56382">MTEHSAASPIRKIVIAGGGTSGWLAAAAISKVFGKNFDITLVESPEIGRIGVGEATIPTLRVFHKLLGINEREFMAHVQGTFKLGIEFRNWANKGDKYFHSFGITGKECWACQFQHFWLAGKKYGIDVPFGDYCPESKAARLDRCSDEDSGLNYAYHLDATLYADFLKKFSQKHGANHVEGMIEKVLISPENGYIKSLLLKDGREIEGDLFLDCTGFKALLIDGALNTPWVPYGHYLPCDSAIALQTELVRDPRPYTQSIAHDFGWQWRIPLQHRAGNGLVYSSRHVSDDEAMATLMKNLEGSPVTEPRVIKYVTGRRINAWSKNCIAVGLTSSFIEPLESTSIHLAMSAIYRLMRYFPQNEISMSNVEEFNRQSAVETDRARDFVIMHYHLTQRADTEFWRYCKNMKIPEALANRVQLFKDTAAIALEEKELFLNDSWVQVMMGQGVSPSAYHPIADVMDEMELKNFLGYLRGNVSEKVSAMPSHQRLINHYCKAAMPA</sequence>
<dbReference type="Gene3D" id="3.50.50.60">
    <property type="entry name" value="FAD/NAD(P)-binding domain"/>
    <property type="match status" value="1"/>
</dbReference>
<dbReference type="InterPro" id="IPR006905">
    <property type="entry name" value="Flavin_halogenase"/>
</dbReference>
<reference evidence="3 4" key="1">
    <citation type="journal article" date="2022" name="IScience">
        <title>An ultrasensitive nanofiber-based assay for enzymatic hydrolysis and deep-sea microbial degradation of cellulose.</title>
        <authorList>
            <person name="Tsudome M."/>
            <person name="Tachioka M."/>
            <person name="Miyazaki M."/>
            <person name="Uchimura K."/>
            <person name="Tsuda M."/>
            <person name="Takaki Y."/>
            <person name="Deguchi S."/>
        </authorList>
    </citation>
    <scope>NUCLEOTIDE SEQUENCE [LARGE SCALE GENOMIC DNA]</scope>
    <source>
        <strain evidence="3 4">GE09</strain>
    </source>
</reference>
<dbReference type="GO" id="GO:0004497">
    <property type="term" value="F:monooxygenase activity"/>
    <property type="evidence" value="ECO:0007669"/>
    <property type="project" value="InterPro"/>
</dbReference>
<dbReference type="InterPro" id="IPR050816">
    <property type="entry name" value="Flavin-dep_Halogenase_NPB"/>
</dbReference>
<organism evidence="3 4">
    <name type="scientific">Marinagarivorans cellulosilyticus</name>
    <dbReference type="NCBI Taxonomy" id="2721545"/>
    <lineage>
        <taxon>Bacteria</taxon>
        <taxon>Pseudomonadati</taxon>
        <taxon>Pseudomonadota</taxon>
        <taxon>Gammaproteobacteria</taxon>
        <taxon>Cellvibrionales</taxon>
        <taxon>Cellvibrionaceae</taxon>
        <taxon>Marinagarivorans</taxon>
    </lineage>
</organism>
<feature type="binding site" evidence="2">
    <location>
        <position position="344"/>
    </location>
    <ligand>
        <name>FAD</name>
        <dbReference type="ChEBI" id="CHEBI:57692"/>
    </ligand>
</feature>
<feature type="active site" evidence="1">
    <location>
        <position position="83"/>
    </location>
</feature>
<dbReference type="KEGG" id="marq:MARGE09_P1182"/>
<dbReference type="InterPro" id="IPR033856">
    <property type="entry name" value="Trp_halogen"/>
</dbReference>
<feature type="binding site" evidence="2">
    <location>
        <position position="340"/>
    </location>
    <ligand>
        <name>L-tryptophan</name>
        <dbReference type="ChEBI" id="CHEBI:57912"/>
    </ligand>
</feature>
<name>A0AAN1WG46_9GAMM</name>
<dbReference type="Proteomes" id="UP001320119">
    <property type="component" value="Chromosome"/>
</dbReference>
<dbReference type="GO" id="GO:0000166">
    <property type="term" value="F:nucleotide binding"/>
    <property type="evidence" value="ECO:0007669"/>
    <property type="project" value="UniProtKB-KW"/>
</dbReference>
<keyword evidence="2" id="KW-0285">Flavoprotein</keyword>
<keyword evidence="2" id="KW-0547">Nucleotide-binding</keyword>
<dbReference type="EMBL" id="AP023086">
    <property type="protein sequence ID" value="BCD96982.1"/>
    <property type="molecule type" value="Genomic_DNA"/>
</dbReference>
<keyword evidence="4" id="KW-1185">Reference proteome</keyword>